<gene>
    <name evidence="2" type="ORF">ESZ00_18490</name>
</gene>
<sequence length="500" mass="54937">MRTYTLFETPQENTETRLPGVLPNQPWIDYKLGAGISAITGARSVPGAVIDFDMANYPELEVKTSFYSISSEHDQHTAYGVEAKGSYNTSGLKVAASASFLSDSTYSESSMTIVAIYDIRSLGSGKTNPSSLALSEAGKKYLDEKGEEAFRERYGDYFISSQYAGARFVATYKVYTSSASSLMQFQANVSVSADMMSAEGSVKFEQDAHANNATLDCKFHMLGLNKLAPVFPNTPAGISQALQWFLTQDDKGDPVNLSFIPVRADLTHFSSLSDKITNVYPIEPATFADIQGLSFLITSMDSLASQLPDYFLNLQYNDTVTFGEERVKIKTEFEAAQDVLATKPELINDLDQRTTDLVTRLRPYLALVSFYNNLKTQQDSESHGGRTTHSQGTVSSPGGVSVIVEPSAESFSQKASSIVWERRNHTFNYSNADRIIVGWKIQDNWGDGTNGSWSVPDPIIGTSSASIKIEGEKGRGVNWTAIFYTAPKTDFPWISFSTTK</sequence>
<evidence type="ECO:0000313" key="2">
    <source>
        <dbReference type="EMBL" id="RXS93340.1"/>
    </source>
</evidence>
<dbReference type="AlphaFoldDB" id="A0A4Q1S8L6"/>
<dbReference type="Proteomes" id="UP000290253">
    <property type="component" value="Unassembled WGS sequence"/>
</dbReference>
<dbReference type="EMBL" id="SDMK01000005">
    <property type="protein sequence ID" value="RXS93340.1"/>
    <property type="molecule type" value="Genomic_DNA"/>
</dbReference>
<dbReference type="OrthoDB" id="1491223at2"/>
<organism evidence="2 3">
    <name type="scientific">Silvibacterium dinghuense</name>
    <dbReference type="NCBI Taxonomy" id="1560006"/>
    <lineage>
        <taxon>Bacteria</taxon>
        <taxon>Pseudomonadati</taxon>
        <taxon>Acidobacteriota</taxon>
        <taxon>Terriglobia</taxon>
        <taxon>Terriglobales</taxon>
        <taxon>Acidobacteriaceae</taxon>
        <taxon>Silvibacterium</taxon>
    </lineage>
</organism>
<dbReference type="RefSeq" id="WP_129209883.1">
    <property type="nucleotide sequence ID" value="NZ_BMGU01000002.1"/>
</dbReference>
<evidence type="ECO:0000256" key="1">
    <source>
        <dbReference type="SAM" id="MobiDB-lite"/>
    </source>
</evidence>
<feature type="region of interest" description="Disordered" evidence="1">
    <location>
        <begin position="377"/>
        <end position="398"/>
    </location>
</feature>
<evidence type="ECO:0000313" key="3">
    <source>
        <dbReference type="Proteomes" id="UP000290253"/>
    </source>
</evidence>
<name>A0A4Q1S8L6_9BACT</name>
<accession>A0A4Q1S8L6</accession>
<feature type="compositionally biased region" description="Polar residues" evidence="1">
    <location>
        <begin position="385"/>
        <end position="398"/>
    </location>
</feature>
<comment type="caution">
    <text evidence="2">The sequence shown here is derived from an EMBL/GenBank/DDBJ whole genome shotgun (WGS) entry which is preliminary data.</text>
</comment>
<keyword evidence="3" id="KW-1185">Reference proteome</keyword>
<reference evidence="2 3" key="1">
    <citation type="journal article" date="2016" name="Int. J. Syst. Evol. Microbiol.">
        <title>Acidipila dinghuensis sp. nov., an acidobacterium isolated from forest soil.</title>
        <authorList>
            <person name="Jiang Y.W."/>
            <person name="Wang J."/>
            <person name="Chen M.H."/>
            <person name="Lv Y.Y."/>
            <person name="Qiu L.H."/>
        </authorList>
    </citation>
    <scope>NUCLEOTIDE SEQUENCE [LARGE SCALE GENOMIC DNA]</scope>
    <source>
        <strain evidence="2 3">DHOF10</strain>
    </source>
</reference>
<proteinExistence type="predicted"/>
<protein>
    <submittedName>
        <fullName evidence="2">Uncharacterized protein</fullName>
    </submittedName>
</protein>